<evidence type="ECO:0000256" key="3">
    <source>
        <dbReference type="ARBA" id="ARBA00022679"/>
    </source>
</evidence>
<dbReference type="PROSITE" id="PS51219">
    <property type="entry name" value="DPCK"/>
    <property type="match status" value="1"/>
</dbReference>
<evidence type="ECO:0000256" key="6">
    <source>
        <dbReference type="ARBA" id="ARBA00022840"/>
    </source>
</evidence>
<comment type="subcellular location">
    <subcellularLocation>
        <location evidence="8">Cytoplasm</location>
    </subcellularLocation>
</comment>
<gene>
    <name evidence="8" type="primary">coaE</name>
    <name evidence="10" type="ORF">SAMN04488112_11063</name>
</gene>
<accession>A0A1G6MMS3</accession>
<dbReference type="EMBL" id="FMZA01000010">
    <property type="protein sequence ID" value="SDC56810.1"/>
    <property type="molecule type" value="Genomic_DNA"/>
</dbReference>
<keyword evidence="3 8" id="KW-0808">Transferase</keyword>
<keyword evidence="11" id="KW-1185">Reference proteome</keyword>
<keyword evidence="7 8" id="KW-0173">Coenzyme A biosynthesis</keyword>
<evidence type="ECO:0000256" key="9">
    <source>
        <dbReference type="NCBIfam" id="TIGR00152"/>
    </source>
</evidence>
<dbReference type="Pfam" id="PF01121">
    <property type="entry name" value="CoaE"/>
    <property type="match status" value="1"/>
</dbReference>
<dbReference type="RefSeq" id="WP_091569922.1">
    <property type="nucleotide sequence ID" value="NZ_FMZA01000010.1"/>
</dbReference>
<sequence>MRVGLTGGIATGKSTVSRMLRQRGAAIVDADQAARAVVMPGSEGIRKVREAFGDQVIAADGNLDRAALRNIVFQDEAARNKLNGILHPLIIEHMEEEVARYQQAEEERPVILDVPLLIEENLTELAELVVVVYLPEDLQLKRLMERDGISAAEARRMVGAQMPIEEKKPFADVLIDNTGSLADTERQVDALWRILVSKNGSDRL</sequence>
<organism evidence="10 11">
    <name type="scientific">Melghirimyces thermohalophilus</name>
    <dbReference type="NCBI Taxonomy" id="1236220"/>
    <lineage>
        <taxon>Bacteria</taxon>
        <taxon>Bacillati</taxon>
        <taxon>Bacillota</taxon>
        <taxon>Bacilli</taxon>
        <taxon>Bacillales</taxon>
        <taxon>Thermoactinomycetaceae</taxon>
        <taxon>Melghirimyces</taxon>
    </lineage>
</organism>
<evidence type="ECO:0000256" key="2">
    <source>
        <dbReference type="ARBA" id="ARBA00022490"/>
    </source>
</evidence>
<comment type="similarity">
    <text evidence="1 8">Belongs to the CoaE family.</text>
</comment>
<dbReference type="GO" id="GO:0005737">
    <property type="term" value="C:cytoplasm"/>
    <property type="evidence" value="ECO:0007669"/>
    <property type="project" value="UniProtKB-SubCell"/>
</dbReference>
<evidence type="ECO:0000313" key="11">
    <source>
        <dbReference type="Proteomes" id="UP000199387"/>
    </source>
</evidence>
<keyword evidence="2 8" id="KW-0963">Cytoplasm</keyword>
<keyword evidence="5 8" id="KW-0418">Kinase</keyword>
<dbReference type="AlphaFoldDB" id="A0A1G6MMS3"/>
<dbReference type="CDD" id="cd02022">
    <property type="entry name" value="DPCK"/>
    <property type="match status" value="1"/>
</dbReference>
<comment type="function">
    <text evidence="8">Catalyzes the phosphorylation of the 3'-hydroxyl group of dephosphocoenzyme A to form coenzyme A.</text>
</comment>
<dbReference type="FunFam" id="3.40.50.300:FF:000991">
    <property type="entry name" value="Dephospho-CoA kinase"/>
    <property type="match status" value="1"/>
</dbReference>
<evidence type="ECO:0000256" key="5">
    <source>
        <dbReference type="ARBA" id="ARBA00022777"/>
    </source>
</evidence>
<dbReference type="Gene3D" id="3.40.50.300">
    <property type="entry name" value="P-loop containing nucleotide triphosphate hydrolases"/>
    <property type="match status" value="1"/>
</dbReference>
<dbReference type="GO" id="GO:0015937">
    <property type="term" value="P:coenzyme A biosynthetic process"/>
    <property type="evidence" value="ECO:0007669"/>
    <property type="project" value="UniProtKB-UniRule"/>
</dbReference>
<name>A0A1G6MMS3_9BACL</name>
<dbReference type="HAMAP" id="MF_00376">
    <property type="entry name" value="Dephospho_CoA_kinase"/>
    <property type="match status" value="1"/>
</dbReference>
<evidence type="ECO:0000256" key="8">
    <source>
        <dbReference type="HAMAP-Rule" id="MF_00376"/>
    </source>
</evidence>
<feature type="binding site" evidence="8">
    <location>
        <begin position="10"/>
        <end position="15"/>
    </location>
    <ligand>
        <name>ATP</name>
        <dbReference type="ChEBI" id="CHEBI:30616"/>
    </ligand>
</feature>
<dbReference type="SUPFAM" id="SSF52540">
    <property type="entry name" value="P-loop containing nucleoside triphosphate hydrolases"/>
    <property type="match status" value="1"/>
</dbReference>
<keyword evidence="4 8" id="KW-0547">Nucleotide-binding</keyword>
<protein>
    <recommendedName>
        <fullName evidence="8 9">Dephospho-CoA kinase</fullName>
        <ecNumber evidence="8 9">2.7.1.24</ecNumber>
    </recommendedName>
    <alternativeName>
        <fullName evidence="8">Dephosphocoenzyme A kinase</fullName>
    </alternativeName>
</protein>
<dbReference type="GO" id="GO:0004140">
    <property type="term" value="F:dephospho-CoA kinase activity"/>
    <property type="evidence" value="ECO:0007669"/>
    <property type="project" value="UniProtKB-UniRule"/>
</dbReference>
<evidence type="ECO:0000256" key="4">
    <source>
        <dbReference type="ARBA" id="ARBA00022741"/>
    </source>
</evidence>
<dbReference type="InterPro" id="IPR027417">
    <property type="entry name" value="P-loop_NTPase"/>
</dbReference>
<keyword evidence="6 8" id="KW-0067">ATP-binding</keyword>
<dbReference type="EC" id="2.7.1.24" evidence="8 9"/>
<dbReference type="Proteomes" id="UP000199387">
    <property type="component" value="Unassembled WGS sequence"/>
</dbReference>
<evidence type="ECO:0000256" key="1">
    <source>
        <dbReference type="ARBA" id="ARBA00009018"/>
    </source>
</evidence>
<evidence type="ECO:0000313" key="10">
    <source>
        <dbReference type="EMBL" id="SDC56810.1"/>
    </source>
</evidence>
<evidence type="ECO:0000256" key="7">
    <source>
        <dbReference type="ARBA" id="ARBA00022993"/>
    </source>
</evidence>
<dbReference type="OrthoDB" id="9812943at2"/>
<dbReference type="STRING" id="1236220.SAMN04488112_11063"/>
<comment type="pathway">
    <text evidence="8">Cofactor biosynthesis; coenzyme A biosynthesis; CoA from (R)-pantothenate: step 5/5.</text>
</comment>
<proteinExistence type="inferred from homology"/>
<comment type="catalytic activity">
    <reaction evidence="8">
        <text>3'-dephospho-CoA + ATP = ADP + CoA + H(+)</text>
        <dbReference type="Rhea" id="RHEA:18245"/>
        <dbReference type="ChEBI" id="CHEBI:15378"/>
        <dbReference type="ChEBI" id="CHEBI:30616"/>
        <dbReference type="ChEBI" id="CHEBI:57287"/>
        <dbReference type="ChEBI" id="CHEBI:57328"/>
        <dbReference type="ChEBI" id="CHEBI:456216"/>
        <dbReference type="EC" id="2.7.1.24"/>
    </reaction>
</comment>
<dbReference type="UniPathway" id="UPA00241">
    <property type="reaction ID" value="UER00356"/>
</dbReference>
<dbReference type="NCBIfam" id="TIGR00152">
    <property type="entry name" value="dephospho-CoA kinase"/>
    <property type="match status" value="1"/>
</dbReference>
<dbReference type="GO" id="GO:0005524">
    <property type="term" value="F:ATP binding"/>
    <property type="evidence" value="ECO:0007669"/>
    <property type="project" value="UniProtKB-UniRule"/>
</dbReference>
<dbReference type="PANTHER" id="PTHR10695">
    <property type="entry name" value="DEPHOSPHO-COA KINASE-RELATED"/>
    <property type="match status" value="1"/>
</dbReference>
<dbReference type="PANTHER" id="PTHR10695:SF46">
    <property type="entry name" value="BIFUNCTIONAL COENZYME A SYNTHASE-RELATED"/>
    <property type="match status" value="1"/>
</dbReference>
<dbReference type="InterPro" id="IPR001977">
    <property type="entry name" value="Depp_CoAkinase"/>
</dbReference>
<reference evidence="10 11" key="1">
    <citation type="submission" date="2016-10" db="EMBL/GenBank/DDBJ databases">
        <authorList>
            <person name="de Groot N.N."/>
        </authorList>
    </citation>
    <scope>NUCLEOTIDE SEQUENCE [LARGE SCALE GENOMIC DNA]</scope>
    <source>
        <strain evidence="10 11">DSM 45514</strain>
    </source>
</reference>